<feature type="region of interest" description="Disordered" evidence="1">
    <location>
        <begin position="463"/>
        <end position="484"/>
    </location>
</feature>
<feature type="chain" id="PRO_5035182464" evidence="2">
    <location>
        <begin position="19"/>
        <end position="730"/>
    </location>
</feature>
<feature type="compositionally biased region" description="Acidic residues" evidence="1">
    <location>
        <begin position="310"/>
        <end position="331"/>
    </location>
</feature>
<feature type="compositionally biased region" description="Polar residues" evidence="1">
    <location>
        <begin position="186"/>
        <end position="199"/>
    </location>
</feature>
<feature type="region of interest" description="Disordered" evidence="1">
    <location>
        <begin position="527"/>
        <end position="591"/>
    </location>
</feature>
<dbReference type="AlphaFoldDB" id="A0A8J2PJD0"/>
<evidence type="ECO:0000256" key="2">
    <source>
        <dbReference type="SAM" id="SignalP"/>
    </source>
</evidence>
<comment type="caution">
    <text evidence="3">The sequence shown here is derived from an EMBL/GenBank/DDBJ whole genome shotgun (WGS) entry which is preliminary data.</text>
</comment>
<reference evidence="3" key="1">
    <citation type="submission" date="2021-06" db="EMBL/GenBank/DDBJ databases">
        <authorList>
            <person name="Hodson N. C."/>
            <person name="Mongue J. A."/>
            <person name="Jaron S. K."/>
        </authorList>
    </citation>
    <scope>NUCLEOTIDE SEQUENCE</scope>
</reference>
<feature type="compositionally biased region" description="Pro residues" evidence="1">
    <location>
        <begin position="128"/>
        <end position="146"/>
    </location>
</feature>
<keyword evidence="4" id="KW-1185">Reference proteome</keyword>
<feature type="compositionally biased region" description="Acidic residues" evidence="1">
    <location>
        <begin position="149"/>
        <end position="175"/>
    </location>
</feature>
<feature type="region of interest" description="Disordered" evidence="1">
    <location>
        <begin position="665"/>
        <end position="706"/>
    </location>
</feature>
<dbReference type="OrthoDB" id="10689608at2759"/>
<keyword evidence="2" id="KW-0732">Signal</keyword>
<feature type="region of interest" description="Disordered" evidence="1">
    <location>
        <begin position="88"/>
        <end position="200"/>
    </location>
</feature>
<feature type="compositionally biased region" description="Polar residues" evidence="1">
    <location>
        <begin position="495"/>
        <end position="511"/>
    </location>
</feature>
<accession>A0A8J2PJD0</accession>
<feature type="region of interest" description="Disordered" evidence="1">
    <location>
        <begin position="304"/>
        <end position="384"/>
    </location>
</feature>
<dbReference type="EMBL" id="CAJVCH010397573">
    <property type="protein sequence ID" value="CAG7817570.1"/>
    <property type="molecule type" value="Genomic_DNA"/>
</dbReference>
<gene>
    <name evidence="3" type="ORF">AFUS01_LOCUS28128</name>
</gene>
<protein>
    <submittedName>
        <fullName evidence="3">Uncharacterized protein</fullName>
    </submittedName>
</protein>
<proteinExistence type="predicted"/>
<evidence type="ECO:0000313" key="4">
    <source>
        <dbReference type="Proteomes" id="UP000708208"/>
    </source>
</evidence>
<name>A0A8J2PJD0_9HEXA</name>
<sequence>MNIYVLFGLLGVCSFSLAAPEPPSWPYSHDLRYYYGYPGKTPYVYRASIEDDEEPLDRSRQDSGQLVSTLIHNAAVKQQDELKNFGNERPAVETGSAPPVQQERPGDSPKVVAPSSPHVVKPGVVNPPAFPPARKPPPPPPPPTKPAPEEEEDEDDEDDEESNEDDEEDEEEDDEERRRNEPIDIVTTQTPENATSSETLEVVRANVSQPVRQVVEDSNTNSAVLDVVEIKPDNEDNISDEASLDGVEAFVPGYVTDQGEVLVPVDTVTGDQPISIVPDPYTPPSRGVSLNYYGYNAEGLPGRVYRQEVFGEEDESQEDESQEDEDEEDESVKEVKEEPPKKKQVAPPKPPKVPLHLIPASAPTNEDDELDSGHQRYRNEAFPPSRSPLLYPVTFRYNGGYLTGPFDRPVTSSEVFQYVEPRPVVRRRPAVSPNNIFYAYTQQQQQQQQRRRTPQPITVAIPASALYQTRRTQGPSRPDYGQGLLPYLYNAQRPTYSNEQYGPSYRPTTLHNPGEKLKIKSSYELLVEPHSSSNARLRTKKRPNKKRVSNKKKTQSVKRRPVTVISRPPAAGRNPYRQPITPYRQPVGPYRQPMGPYRQPVTPYRQPLPASHAPVLYSPVYNVRPLERVPAQGYRQPPYLSSAYNEYQNFLKGLAAGYYGNRPNFNRPTPVIQQDEPATDSSEATVGQERKPKTRREAKKVKKQKKIVIKKKEDPLNLFPLKTETKKPNM</sequence>
<feature type="compositionally biased region" description="Basic residues" evidence="1">
    <location>
        <begin position="692"/>
        <end position="706"/>
    </location>
</feature>
<evidence type="ECO:0000313" key="3">
    <source>
        <dbReference type="EMBL" id="CAG7817570.1"/>
    </source>
</evidence>
<organism evidence="3 4">
    <name type="scientific">Allacma fusca</name>
    <dbReference type="NCBI Taxonomy" id="39272"/>
    <lineage>
        <taxon>Eukaryota</taxon>
        <taxon>Metazoa</taxon>
        <taxon>Ecdysozoa</taxon>
        <taxon>Arthropoda</taxon>
        <taxon>Hexapoda</taxon>
        <taxon>Collembola</taxon>
        <taxon>Symphypleona</taxon>
        <taxon>Sminthuridae</taxon>
        <taxon>Allacma</taxon>
    </lineage>
</organism>
<feature type="region of interest" description="Disordered" evidence="1">
    <location>
        <begin position="495"/>
        <end position="514"/>
    </location>
</feature>
<feature type="signal peptide" evidence="2">
    <location>
        <begin position="1"/>
        <end position="18"/>
    </location>
</feature>
<feature type="compositionally biased region" description="Basic residues" evidence="1">
    <location>
        <begin position="537"/>
        <end position="561"/>
    </location>
</feature>
<dbReference type="Proteomes" id="UP000708208">
    <property type="component" value="Unassembled WGS sequence"/>
</dbReference>
<evidence type="ECO:0000256" key="1">
    <source>
        <dbReference type="SAM" id="MobiDB-lite"/>
    </source>
</evidence>
<feature type="compositionally biased region" description="Polar residues" evidence="1">
    <location>
        <begin position="466"/>
        <end position="475"/>
    </location>
</feature>
<feature type="compositionally biased region" description="Basic and acidic residues" evidence="1">
    <location>
        <begin position="332"/>
        <end position="341"/>
    </location>
</feature>